<evidence type="ECO:0000313" key="1">
    <source>
        <dbReference type="EMBL" id="KAJ2887974.1"/>
    </source>
</evidence>
<accession>A0ACC1LX02</accession>
<dbReference type="EMBL" id="JANBVB010002114">
    <property type="protein sequence ID" value="KAJ2887974.1"/>
    <property type="molecule type" value="Genomic_DNA"/>
</dbReference>
<feature type="non-terminal residue" evidence="1">
    <location>
        <position position="177"/>
    </location>
</feature>
<name>A0ACC1LX02_9FUNG</name>
<keyword evidence="2" id="KW-1185">Reference proteome</keyword>
<reference evidence="1" key="1">
    <citation type="submission" date="2022-07" db="EMBL/GenBank/DDBJ databases">
        <title>Phylogenomic reconstructions and comparative analyses of Kickxellomycotina fungi.</title>
        <authorList>
            <person name="Reynolds N.K."/>
            <person name="Stajich J.E."/>
            <person name="Barry K."/>
            <person name="Grigoriev I.V."/>
            <person name="Crous P."/>
            <person name="Smith M.E."/>
        </authorList>
    </citation>
    <scope>NUCLEOTIDE SEQUENCE</scope>
    <source>
        <strain evidence="1">CBS 190363</strain>
    </source>
</reference>
<protein>
    <submittedName>
        <fullName evidence="1">Uncharacterized protein</fullName>
    </submittedName>
</protein>
<dbReference type="Proteomes" id="UP001139981">
    <property type="component" value="Unassembled WGS sequence"/>
</dbReference>
<sequence>MKQLLVLILLAVASLGLPGVLDIGKLLSGGGLLDGVEKLLTDKDASPRASEVSSQSPADTETMRNIGESGRQSTTQVIHSSLTDSANNQRSASKGDTDGQNGQINSLTQQPLQTGASDPSATDTGTPNEDVDEDMSKAGTNEAPTNRSTNLSLSSTSTPKTVIHTQFVVVAPGEQST</sequence>
<proteinExistence type="predicted"/>
<gene>
    <name evidence="1" type="ORF">IWW38_005029</name>
</gene>
<comment type="caution">
    <text evidence="1">The sequence shown here is derived from an EMBL/GenBank/DDBJ whole genome shotgun (WGS) entry which is preliminary data.</text>
</comment>
<organism evidence="1 2">
    <name type="scientific">Coemansia aciculifera</name>
    <dbReference type="NCBI Taxonomy" id="417176"/>
    <lineage>
        <taxon>Eukaryota</taxon>
        <taxon>Fungi</taxon>
        <taxon>Fungi incertae sedis</taxon>
        <taxon>Zoopagomycota</taxon>
        <taxon>Kickxellomycotina</taxon>
        <taxon>Kickxellomycetes</taxon>
        <taxon>Kickxellales</taxon>
        <taxon>Kickxellaceae</taxon>
        <taxon>Coemansia</taxon>
    </lineage>
</organism>
<evidence type="ECO:0000313" key="2">
    <source>
        <dbReference type="Proteomes" id="UP001139981"/>
    </source>
</evidence>